<dbReference type="Gene3D" id="1.20.200.10">
    <property type="entry name" value="Fumarase/aspartase (Central domain)"/>
    <property type="match status" value="1"/>
</dbReference>
<dbReference type="NCBIfam" id="TIGR00928">
    <property type="entry name" value="purB"/>
    <property type="match status" value="1"/>
</dbReference>
<dbReference type="InterPro" id="IPR019468">
    <property type="entry name" value="AdenyloSucc_lyase_C"/>
</dbReference>
<dbReference type="SMART" id="SM00998">
    <property type="entry name" value="ADSL_C"/>
    <property type="match status" value="1"/>
</dbReference>
<feature type="compositionally biased region" description="Basic and acidic residues" evidence="13">
    <location>
        <begin position="249"/>
        <end position="259"/>
    </location>
</feature>
<evidence type="ECO:0000256" key="1">
    <source>
        <dbReference type="ARBA" id="ARBA00004706"/>
    </source>
</evidence>
<organism evidence="15 16">
    <name type="scientific">Eiseniibacteriota bacterium</name>
    <dbReference type="NCBI Taxonomy" id="2212470"/>
    <lineage>
        <taxon>Bacteria</taxon>
        <taxon>Candidatus Eiseniibacteriota</taxon>
    </lineage>
</organism>
<evidence type="ECO:0000256" key="9">
    <source>
        <dbReference type="ARBA" id="ARBA00030717"/>
    </source>
</evidence>
<proteinExistence type="inferred from homology"/>
<gene>
    <name evidence="15" type="ORF">E6K73_11630</name>
</gene>
<dbReference type="Proteomes" id="UP000320184">
    <property type="component" value="Unassembled WGS sequence"/>
</dbReference>
<evidence type="ECO:0000259" key="14">
    <source>
        <dbReference type="SMART" id="SM00998"/>
    </source>
</evidence>
<dbReference type="UniPathway" id="UPA00075">
    <property type="reaction ID" value="UER00336"/>
</dbReference>
<evidence type="ECO:0000256" key="3">
    <source>
        <dbReference type="ARBA" id="ARBA00008273"/>
    </source>
</evidence>
<evidence type="ECO:0000256" key="4">
    <source>
        <dbReference type="ARBA" id="ARBA00012339"/>
    </source>
</evidence>
<sequence>MIARYSLPEMSRVWSDARRLELWLEVELAATAEREARGHVPAGTSDRIRRRARIDERRMLEIEGEVRHDVIAFLSMIGESVGEDSRFLHVGLTSSDLVDTALGLQIAEAGGVLLGRLATARREAWALAGRYRETPMVGRTHGIHAEPITFGLKCLSWSEELGRDEERLRRALEQARVGKFSGAVGTLAHLDPEIEEAALARLRLAPEPVASQVVHRDRHAALQCALAVSAGTLERIALEVRHLQRSEVHEAEEPFERGQKGSSAMPHKRNPVRSERVCGLARLLRGYALAALENQALWHERDISHSSAERVILPDSFLVLDFMASEVAAVLRDLVVHPDRMARNLEAGGGLVFSQRVLLALTEAGLSRDEAYRVVQEHALQALDGGPEFRLALERDPRVSQRLSRERLASCFVLEPFLRNVGALYARALPPDP</sequence>
<protein>
    <recommendedName>
        <fullName evidence="5 11">Adenylosuccinate lyase</fullName>
        <shortName evidence="12">ASL</shortName>
        <ecNumber evidence="4 11">4.3.2.2</ecNumber>
    </recommendedName>
    <alternativeName>
        <fullName evidence="9 12">Adenylosuccinase</fullName>
    </alternativeName>
</protein>
<evidence type="ECO:0000256" key="12">
    <source>
        <dbReference type="RuleBase" id="RU361172"/>
    </source>
</evidence>
<dbReference type="InterPro" id="IPR008948">
    <property type="entry name" value="L-Aspartase-like"/>
</dbReference>
<name>A0A538SB85_UNCEI</name>
<dbReference type="InterPro" id="IPR020557">
    <property type="entry name" value="Fumarate_lyase_CS"/>
</dbReference>
<comment type="caution">
    <text evidence="15">The sequence shown here is derived from an EMBL/GenBank/DDBJ whole genome shotgun (WGS) entry which is preliminary data.</text>
</comment>
<dbReference type="GO" id="GO:0044208">
    <property type="term" value="P:'de novo' AMP biosynthetic process"/>
    <property type="evidence" value="ECO:0007669"/>
    <property type="project" value="UniProtKB-UniPathway"/>
</dbReference>
<dbReference type="GO" id="GO:0070626">
    <property type="term" value="F:(S)-2-(5-amino-1-(5-phospho-D-ribosyl)imidazole-4-carboxamido) succinate lyase (fumarate-forming) activity"/>
    <property type="evidence" value="ECO:0007669"/>
    <property type="project" value="TreeGrafter"/>
</dbReference>
<dbReference type="Gene3D" id="1.10.275.10">
    <property type="entry name" value="Fumarase/aspartase (N-terminal domain)"/>
    <property type="match status" value="1"/>
</dbReference>
<dbReference type="PANTHER" id="PTHR43172:SF1">
    <property type="entry name" value="ADENYLOSUCCINATE LYASE"/>
    <property type="match status" value="1"/>
</dbReference>
<reference evidence="15 16" key="1">
    <citation type="journal article" date="2019" name="Nat. Microbiol.">
        <title>Mediterranean grassland soil C-N compound turnover is dependent on rainfall and depth, and is mediated by genomically divergent microorganisms.</title>
        <authorList>
            <person name="Diamond S."/>
            <person name="Andeer P.F."/>
            <person name="Li Z."/>
            <person name="Crits-Christoph A."/>
            <person name="Burstein D."/>
            <person name="Anantharaman K."/>
            <person name="Lane K.R."/>
            <person name="Thomas B.C."/>
            <person name="Pan C."/>
            <person name="Northen T.R."/>
            <person name="Banfield J.F."/>
        </authorList>
    </citation>
    <scope>NUCLEOTIDE SEQUENCE [LARGE SCALE GENOMIC DNA]</scope>
    <source>
        <strain evidence="15">WS_3</strain>
    </source>
</reference>
<dbReference type="AlphaFoldDB" id="A0A538SB85"/>
<accession>A0A538SB85</accession>
<dbReference type="GO" id="GO:0006189">
    <property type="term" value="P:'de novo' IMP biosynthetic process"/>
    <property type="evidence" value="ECO:0007669"/>
    <property type="project" value="UniProtKB-UniPathway"/>
</dbReference>
<evidence type="ECO:0000256" key="10">
    <source>
        <dbReference type="ARBA" id="ARBA00049115"/>
    </source>
</evidence>
<dbReference type="InterPro" id="IPR004769">
    <property type="entry name" value="Pur_lyase"/>
</dbReference>
<dbReference type="PANTHER" id="PTHR43172">
    <property type="entry name" value="ADENYLOSUCCINATE LYASE"/>
    <property type="match status" value="1"/>
</dbReference>
<dbReference type="UniPathway" id="UPA00074">
    <property type="reaction ID" value="UER00132"/>
</dbReference>
<evidence type="ECO:0000256" key="11">
    <source>
        <dbReference type="NCBIfam" id="TIGR00928"/>
    </source>
</evidence>
<evidence type="ECO:0000256" key="6">
    <source>
        <dbReference type="ARBA" id="ARBA00022755"/>
    </source>
</evidence>
<comment type="pathway">
    <text evidence="1 12">Purine metabolism; IMP biosynthesis via de novo pathway; 5-amino-1-(5-phospho-D-ribosyl)imidazole-4-carboxamide from 5-amino-1-(5-phospho-D-ribosyl)imidazole-4-carboxylate: step 2/2.</text>
</comment>
<dbReference type="FunFam" id="1.10.40.30:FF:000007">
    <property type="entry name" value="Adenylosuccinate lyase"/>
    <property type="match status" value="1"/>
</dbReference>
<dbReference type="GO" id="GO:0005829">
    <property type="term" value="C:cytosol"/>
    <property type="evidence" value="ECO:0007669"/>
    <property type="project" value="TreeGrafter"/>
</dbReference>
<comment type="catalytic activity">
    <reaction evidence="10">
        <text>N(6)-(1,2-dicarboxyethyl)-AMP = fumarate + AMP</text>
        <dbReference type="Rhea" id="RHEA:16853"/>
        <dbReference type="ChEBI" id="CHEBI:29806"/>
        <dbReference type="ChEBI" id="CHEBI:57567"/>
        <dbReference type="ChEBI" id="CHEBI:456215"/>
        <dbReference type="EC" id="4.3.2.2"/>
    </reaction>
    <physiologicalReaction direction="left-to-right" evidence="10">
        <dbReference type="Rhea" id="RHEA:16854"/>
    </physiologicalReaction>
</comment>
<dbReference type="EC" id="4.3.2.2" evidence="4 11"/>
<keyword evidence="6 12" id="KW-0658">Purine biosynthesis</keyword>
<dbReference type="PRINTS" id="PR00145">
    <property type="entry name" value="ARGSUCLYASE"/>
</dbReference>
<dbReference type="FunFam" id="1.20.200.10:FF:000008">
    <property type="entry name" value="Adenylosuccinate lyase"/>
    <property type="match status" value="1"/>
</dbReference>
<dbReference type="SUPFAM" id="SSF48557">
    <property type="entry name" value="L-aspartase-like"/>
    <property type="match status" value="1"/>
</dbReference>
<evidence type="ECO:0000256" key="7">
    <source>
        <dbReference type="ARBA" id="ARBA00023239"/>
    </source>
</evidence>
<dbReference type="InterPro" id="IPR024083">
    <property type="entry name" value="Fumarase/histidase_N"/>
</dbReference>
<dbReference type="GO" id="GO:0004018">
    <property type="term" value="F:N6-(1,2-dicarboxyethyl)AMP AMP-lyase (fumarate-forming) activity"/>
    <property type="evidence" value="ECO:0007669"/>
    <property type="project" value="UniProtKB-UniRule"/>
</dbReference>
<keyword evidence="7 12" id="KW-0456">Lyase</keyword>
<comment type="catalytic activity">
    <reaction evidence="8">
        <text>(2S)-2-[5-amino-1-(5-phospho-beta-D-ribosyl)imidazole-4-carboxamido]succinate = 5-amino-1-(5-phospho-beta-D-ribosyl)imidazole-4-carboxamide + fumarate</text>
        <dbReference type="Rhea" id="RHEA:23920"/>
        <dbReference type="ChEBI" id="CHEBI:29806"/>
        <dbReference type="ChEBI" id="CHEBI:58443"/>
        <dbReference type="ChEBI" id="CHEBI:58475"/>
        <dbReference type="EC" id="4.3.2.2"/>
    </reaction>
    <physiologicalReaction direction="left-to-right" evidence="8">
        <dbReference type="Rhea" id="RHEA:23921"/>
    </physiologicalReaction>
</comment>
<evidence type="ECO:0000313" key="15">
    <source>
        <dbReference type="EMBL" id="TMQ48635.1"/>
    </source>
</evidence>
<dbReference type="CDD" id="cd01360">
    <property type="entry name" value="Adenylsuccinate_lyase_1"/>
    <property type="match status" value="1"/>
</dbReference>
<dbReference type="InterPro" id="IPR022761">
    <property type="entry name" value="Fumarate_lyase_N"/>
</dbReference>
<comment type="similarity">
    <text evidence="3 12">Belongs to the lyase 1 family. Adenylosuccinate lyase subfamily.</text>
</comment>
<feature type="domain" description="Adenylosuccinate lyase C-terminal" evidence="14">
    <location>
        <begin position="349"/>
        <end position="429"/>
    </location>
</feature>
<evidence type="ECO:0000256" key="5">
    <source>
        <dbReference type="ARBA" id="ARBA00017058"/>
    </source>
</evidence>
<feature type="region of interest" description="Disordered" evidence="13">
    <location>
        <begin position="249"/>
        <end position="271"/>
    </location>
</feature>
<dbReference type="Pfam" id="PF10397">
    <property type="entry name" value="ADSL_C"/>
    <property type="match status" value="1"/>
</dbReference>
<evidence type="ECO:0000256" key="13">
    <source>
        <dbReference type="SAM" id="MobiDB-lite"/>
    </source>
</evidence>
<dbReference type="PROSITE" id="PS00163">
    <property type="entry name" value="FUMARATE_LYASES"/>
    <property type="match status" value="1"/>
</dbReference>
<comment type="pathway">
    <text evidence="2 12">Purine metabolism; AMP biosynthesis via de novo pathway; AMP from IMP: step 2/2.</text>
</comment>
<dbReference type="Gene3D" id="1.10.40.30">
    <property type="entry name" value="Fumarase/aspartase (C-terminal domain)"/>
    <property type="match status" value="1"/>
</dbReference>
<evidence type="ECO:0000256" key="2">
    <source>
        <dbReference type="ARBA" id="ARBA00004734"/>
    </source>
</evidence>
<dbReference type="PRINTS" id="PR00149">
    <property type="entry name" value="FUMRATELYASE"/>
</dbReference>
<evidence type="ECO:0000256" key="8">
    <source>
        <dbReference type="ARBA" id="ARBA00024477"/>
    </source>
</evidence>
<dbReference type="Pfam" id="PF00206">
    <property type="entry name" value="Lyase_1"/>
    <property type="match status" value="1"/>
</dbReference>
<dbReference type="InterPro" id="IPR000362">
    <property type="entry name" value="Fumarate_lyase_fam"/>
</dbReference>
<evidence type="ECO:0000313" key="16">
    <source>
        <dbReference type="Proteomes" id="UP000320184"/>
    </source>
</evidence>
<dbReference type="EMBL" id="VBOT01000136">
    <property type="protein sequence ID" value="TMQ48635.1"/>
    <property type="molecule type" value="Genomic_DNA"/>
</dbReference>